<organism evidence="9 10">
    <name type="scientific">Alloalcanivorax venustensis ISO4</name>
    <dbReference type="NCBI Taxonomy" id="1177184"/>
    <lineage>
        <taxon>Bacteria</taxon>
        <taxon>Pseudomonadati</taxon>
        <taxon>Pseudomonadota</taxon>
        <taxon>Gammaproteobacteria</taxon>
        <taxon>Oceanospirillales</taxon>
        <taxon>Alcanivoracaceae</taxon>
        <taxon>Alloalcanivorax</taxon>
    </lineage>
</organism>
<dbReference type="RefSeq" id="WP_194856413.1">
    <property type="nucleotide sequence ID" value="NZ_ARXR01000022.1"/>
</dbReference>
<evidence type="ECO:0000256" key="6">
    <source>
        <dbReference type="SAM" id="Phobius"/>
    </source>
</evidence>
<keyword evidence="6" id="KW-1133">Transmembrane helix</keyword>
<dbReference type="SMART" id="SM00283">
    <property type="entry name" value="MA"/>
    <property type="match status" value="1"/>
</dbReference>
<protein>
    <submittedName>
        <fullName evidence="9">Methyl-accepting chemotaxis sensory transducer</fullName>
    </submittedName>
</protein>
<gene>
    <name evidence="9" type="ORF">ISO4_02413</name>
</gene>
<keyword evidence="1" id="KW-0488">Methylation</keyword>
<evidence type="ECO:0000259" key="7">
    <source>
        <dbReference type="PROSITE" id="PS50111"/>
    </source>
</evidence>
<dbReference type="Pfam" id="PF00672">
    <property type="entry name" value="HAMP"/>
    <property type="match status" value="1"/>
</dbReference>
<dbReference type="Pfam" id="PF00015">
    <property type="entry name" value="MCPsignal"/>
    <property type="match status" value="1"/>
</dbReference>
<keyword evidence="10" id="KW-1185">Reference proteome</keyword>
<keyword evidence="2 4" id="KW-0807">Transducer</keyword>
<dbReference type="InterPro" id="IPR004090">
    <property type="entry name" value="Chemotax_Me-accpt_rcpt"/>
</dbReference>
<dbReference type="PRINTS" id="PR00260">
    <property type="entry name" value="CHEMTRNSDUCR"/>
</dbReference>
<dbReference type="InterPro" id="IPR004089">
    <property type="entry name" value="MCPsignal_dom"/>
</dbReference>
<evidence type="ECO:0000256" key="1">
    <source>
        <dbReference type="ARBA" id="ARBA00022481"/>
    </source>
</evidence>
<feature type="transmembrane region" description="Helical" evidence="6">
    <location>
        <begin position="12"/>
        <end position="33"/>
    </location>
</feature>
<comment type="similarity">
    <text evidence="3">Belongs to the methyl-accepting chemotaxis (MCP) protein family.</text>
</comment>
<name>A0ABS0AK02_9GAMM</name>
<dbReference type="EMBL" id="ARXR01000022">
    <property type="protein sequence ID" value="MBF5053811.1"/>
    <property type="molecule type" value="Genomic_DNA"/>
</dbReference>
<sequence>MFAKFNRINIKYGAAFIGVALALLVVVTANAMLVNSVKDRLEEVTSTLNRAISLVLNADRDLYQARMAEMAYLRGIPGTPEAETQIATYEENAAQAQERIQQVAGLMANYGDVSDSVNTFNGLYERWREESARSIQMYKDEDIGGAMEQIDGASRESFEQLRGFYDATGQSVDERVQELEATTLAQINRQQTLVIGFAVLVGLVAIAIALIGPHLMSKAIRQVSARIREITDGDGDLTARIQSHRKDEIGELAEQFNRFIERIDTTLQSVRTSTLSVNTASDEIAKGSQELASRTEQSAANLQQTSASMEEITTTVRNTSDAARQADELVQSTVQVARRGQDAMREVETTMGEISASSEKINEIITLIDGIAFQTNILALNASVEAARAGEHGRGFAVVAQEVRTLAGRSGDASREIRELVDRSVTSTQTGAGLVKNAGRTMEDIVASIDKVTRVISEISTGAQEQSQGIGQVNTAVAELDTMTQHNASMVEETSSAAEEMRHQAEQLAALIASFRLSGQTDDDGGERVPVLRAVAADRYDPEGRAA</sequence>
<dbReference type="InterPro" id="IPR051310">
    <property type="entry name" value="MCP_chemotaxis"/>
</dbReference>
<evidence type="ECO:0000256" key="4">
    <source>
        <dbReference type="PROSITE-ProRule" id="PRU00284"/>
    </source>
</evidence>
<dbReference type="PANTHER" id="PTHR43531">
    <property type="entry name" value="PROTEIN ICFG"/>
    <property type="match status" value="1"/>
</dbReference>
<keyword evidence="6" id="KW-0472">Membrane</keyword>
<evidence type="ECO:0000313" key="10">
    <source>
        <dbReference type="Proteomes" id="UP000644441"/>
    </source>
</evidence>
<dbReference type="Proteomes" id="UP000644441">
    <property type="component" value="Unassembled WGS sequence"/>
</dbReference>
<keyword evidence="6" id="KW-0812">Transmembrane</keyword>
<accession>A0ABS0AK02</accession>
<proteinExistence type="inferred from homology"/>
<dbReference type="SMART" id="SM00304">
    <property type="entry name" value="HAMP"/>
    <property type="match status" value="1"/>
</dbReference>
<dbReference type="CDD" id="cd06225">
    <property type="entry name" value="HAMP"/>
    <property type="match status" value="1"/>
</dbReference>
<dbReference type="SUPFAM" id="SSF58104">
    <property type="entry name" value="Methyl-accepting chemotaxis protein (MCP) signaling domain"/>
    <property type="match status" value="1"/>
</dbReference>
<dbReference type="PANTHER" id="PTHR43531:SF14">
    <property type="entry name" value="METHYL-ACCEPTING CHEMOTAXIS PROTEIN I-RELATED"/>
    <property type="match status" value="1"/>
</dbReference>
<evidence type="ECO:0000256" key="3">
    <source>
        <dbReference type="ARBA" id="ARBA00029447"/>
    </source>
</evidence>
<dbReference type="InterPro" id="IPR003660">
    <property type="entry name" value="HAMP_dom"/>
</dbReference>
<keyword evidence="5" id="KW-0175">Coiled coil</keyword>
<reference evidence="9 10" key="1">
    <citation type="submission" date="2012-09" db="EMBL/GenBank/DDBJ databases">
        <title>Genome Sequence of alkane-degrading Bacterium Alcanivorax venustensis ISO4.</title>
        <authorList>
            <person name="Lai Q."/>
            <person name="Shao Z."/>
        </authorList>
    </citation>
    <scope>NUCLEOTIDE SEQUENCE [LARGE SCALE GENOMIC DNA]</scope>
    <source>
        <strain evidence="9 10">ISO4</strain>
    </source>
</reference>
<feature type="domain" description="Methyl-accepting transducer" evidence="7">
    <location>
        <begin position="273"/>
        <end position="502"/>
    </location>
</feature>
<feature type="coiled-coil region" evidence="5">
    <location>
        <begin position="79"/>
        <end position="106"/>
    </location>
</feature>
<evidence type="ECO:0000313" key="9">
    <source>
        <dbReference type="EMBL" id="MBF5053811.1"/>
    </source>
</evidence>
<dbReference type="Gene3D" id="1.10.287.950">
    <property type="entry name" value="Methyl-accepting chemotaxis protein"/>
    <property type="match status" value="1"/>
</dbReference>
<evidence type="ECO:0000259" key="8">
    <source>
        <dbReference type="PROSITE" id="PS50885"/>
    </source>
</evidence>
<evidence type="ECO:0000256" key="2">
    <source>
        <dbReference type="ARBA" id="ARBA00023224"/>
    </source>
</evidence>
<comment type="caution">
    <text evidence="9">The sequence shown here is derived from an EMBL/GenBank/DDBJ whole genome shotgun (WGS) entry which is preliminary data.</text>
</comment>
<evidence type="ECO:0000256" key="5">
    <source>
        <dbReference type="SAM" id="Coils"/>
    </source>
</evidence>
<dbReference type="PROSITE" id="PS50111">
    <property type="entry name" value="CHEMOTAXIS_TRANSDUC_2"/>
    <property type="match status" value="1"/>
</dbReference>
<dbReference type="PROSITE" id="PS50885">
    <property type="entry name" value="HAMP"/>
    <property type="match status" value="1"/>
</dbReference>
<dbReference type="CDD" id="cd11386">
    <property type="entry name" value="MCP_signal"/>
    <property type="match status" value="1"/>
</dbReference>
<feature type="domain" description="HAMP" evidence="8">
    <location>
        <begin position="214"/>
        <end position="268"/>
    </location>
</feature>
<feature type="transmembrane region" description="Helical" evidence="6">
    <location>
        <begin position="193"/>
        <end position="212"/>
    </location>
</feature>